<protein>
    <recommendedName>
        <fullName evidence="3">DUF955 domain-containing protein</fullName>
    </recommendedName>
</protein>
<dbReference type="PATRIC" id="fig|688269.3.peg.1902"/>
<name>F7YWB4_9THEM</name>
<keyword evidence="2" id="KW-1185">Reference proteome</keyword>
<proteinExistence type="predicted"/>
<evidence type="ECO:0000313" key="1">
    <source>
        <dbReference type="EMBL" id="AEH51889.1"/>
    </source>
</evidence>
<dbReference type="EMBL" id="CP002351">
    <property type="protein sequence ID" value="AEH51889.1"/>
    <property type="molecule type" value="Genomic_DNA"/>
</dbReference>
<dbReference type="RefSeq" id="WP_013933097.1">
    <property type="nucleotide sequence ID" value="NC_015707.1"/>
</dbReference>
<evidence type="ECO:0008006" key="3">
    <source>
        <dbReference type="Google" id="ProtNLM"/>
    </source>
</evidence>
<gene>
    <name evidence="1" type="ORF">Theth_1847</name>
</gene>
<dbReference type="AlphaFoldDB" id="F7YWB4"/>
<sequence precursor="true">MEKILEDGLLSSDFLMKIHRICQMLKIEPDINLLIVECDTLKEFNELTKKPYSTGAVYVSNLIITQPFRILKAKGVFEETLLHEVLHHLIQKNFNLPEWLEEGFILYILGTKPNEISGKSRLYLQRFLSEVRYEEIPDLFDRYRILSSNGNN</sequence>
<accession>F7YWB4</accession>
<dbReference type="Proteomes" id="UP000006804">
    <property type="component" value="Chromosome"/>
</dbReference>
<evidence type="ECO:0000313" key="2">
    <source>
        <dbReference type="Proteomes" id="UP000006804"/>
    </source>
</evidence>
<dbReference type="KEGG" id="tta:Theth_1847"/>
<organism evidence="1 2">
    <name type="scientific">Pseudothermotoga thermarum DSM 5069</name>
    <dbReference type="NCBI Taxonomy" id="688269"/>
    <lineage>
        <taxon>Bacteria</taxon>
        <taxon>Thermotogati</taxon>
        <taxon>Thermotogota</taxon>
        <taxon>Thermotogae</taxon>
        <taxon>Thermotogales</taxon>
        <taxon>Thermotogaceae</taxon>
        <taxon>Pseudothermotoga</taxon>
    </lineage>
</organism>
<dbReference type="STRING" id="688269.Theth_1847"/>
<dbReference type="HOGENOM" id="CLU_1767195_0_0_0"/>
<reference evidence="1 2" key="1">
    <citation type="submission" date="2010-11" db="EMBL/GenBank/DDBJ databases">
        <title>The complete genome of Thermotoga thermarum DSM 5069.</title>
        <authorList>
            <consortium name="US DOE Joint Genome Institute (JGI-PGF)"/>
            <person name="Lucas S."/>
            <person name="Copeland A."/>
            <person name="Lapidus A."/>
            <person name="Bruce D."/>
            <person name="Goodwin L."/>
            <person name="Pitluck S."/>
            <person name="Kyrpides N."/>
            <person name="Mavromatis K."/>
            <person name="Ivanova N."/>
            <person name="Zeytun A."/>
            <person name="Brettin T."/>
            <person name="Detter J.C."/>
            <person name="Tapia R."/>
            <person name="Han C."/>
            <person name="Land M."/>
            <person name="Hauser L."/>
            <person name="Markowitz V."/>
            <person name="Cheng J.-F."/>
            <person name="Hugenholtz P."/>
            <person name="Woyke T."/>
            <person name="Wu D."/>
            <person name="Spring S."/>
            <person name="Schroeder M."/>
            <person name="Brambilla E."/>
            <person name="Klenk H.-P."/>
            <person name="Eisen J.A."/>
        </authorList>
    </citation>
    <scope>NUCLEOTIDE SEQUENCE [LARGE SCALE GENOMIC DNA]</scope>
    <source>
        <strain evidence="1 2">DSM 5069</strain>
    </source>
</reference>